<proteinExistence type="predicted"/>
<feature type="non-terminal residue" evidence="2">
    <location>
        <position position="1"/>
    </location>
</feature>
<organism evidence="2 3">
    <name type="scientific">Mollisia scopiformis</name>
    <name type="common">Conifer needle endophyte fungus</name>
    <name type="synonym">Phialocephala scopiformis</name>
    <dbReference type="NCBI Taxonomy" id="149040"/>
    <lineage>
        <taxon>Eukaryota</taxon>
        <taxon>Fungi</taxon>
        <taxon>Dikarya</taxon>
        <taxon>Ascomycota</taxon>
        <taxon>Pezizomycotina</taxon>
        <taxon>Leotiomycetes</taxon>
        <taxon>Helotiales</taxon>
        <taxon>Mollisiaceae</taxon>
        <taxon>Mollisia</taxon>
    </lineage>
</organism>
<evidence type="ECO:0000313" key="2">
    <source>
        <dbReference type="EMBL" id="KUJ08390.1"/>
    </source>
</evidence>
<dbReference type="PANTHER" id="PTHR43695">
    <property type="entry name" value="PUTATIVE (AFU_ORTHOLOGUE AFUA_2G17250)-RELATED"/>
    <property type="match status" value="1"/>
</dbReference>
<evidence type="ECO:0000259" key="1">
    <source>
        <dbReference type="Pfam" id="PF13472"/>
    </source>
</evidence>
<dbReference type="PANTHER" id="PTHR43695:SF2">
    <property type="entry name" value="PUTATIVE (AFU_ORTHOLOGUE AFUA_2G17250)-RELATED"/>
    <property type="match status" value="1"/>
</dbReference>
<dbReference type="AlphaFoldDB" id="A0A132B7J8"/>
<dbReference type="RefSeq" id="XP_018062745.1">
    <property type="nucleotide sequence ID" value="XM_018208461.1"/>
</dbReference>
<protein>
    <submittedName>
        <fullName evidence="2">SGNH hydrolase</fullName>
    </submittedName>
</protein>
<accession>A0A132B7J8</accession>
<dbReference type="InterPro" id="IPR013830">
    <property type="entry name" value="SGNH_hydro"/>
</dbReference>
<gene>
    <name evidence="2" type="ORF">LY89DRAFT_561468</name>
</gene>
<dbReference type="InterPro" id="IPR036514">
    <property type="entry name" value="SGNH_hydro_sf"/>
</dbReference>
<sequence length="230" mass="23865">KPAAIFLVGDSTTAAPSGSGGGWGNGFLGTLVGGAIGTNFGHNGATTVSFVSGGDWTKVLASITKYKSTFLPFVTIQFGHNDQKSSANISIAEFSTNLKAMAQDVMAAGGTPILVTSLSRRNYDASGLIKPDLANVVNATLSVAMANWCPFIDLNKASMKYLNAIGEANAMMYDRVAGDSTHLNAAGDLLFGNMVSWFLSSSDIGVQVEAFLGPNATIVKAIEKGTFVLP</sequence>
<dbReference type="Gene3D" id="3.40.50.1110">
    <property type="entry name" value="SGNH hydrolase"/>
    <property type="match status" value="1"/>
</dbReference>
<evidence type="ECO:0000313" key="3">
    <source>
        <dbReference type="Proteomes" id="UP000070700"/>
    </source>
</evidence>
<dbReference type="GO" id="GO:0016787">
    <property type="term" value="F:hydrolase activity"/>
    <property type="evidence" value="ECO:0007669"/>
    <property type="project" value="UniProtKB-KW"/>
</dbReference>
<feature type="domain" description="SGNH hydrolase-type esterase" evidence="1">
    <location>
        <begin position="8"/>
        <end position="187"/>
    </location>
</feature>
<dbReference type="EMBL" id="KQ947435">
    <property type="protein sequence ID" value="KUJ08390.1"/>
    <property type="molecule type" value="Genomic_DNA"/>
</dbReference>
<feature type="non-terminal residue" evidence="2">
    <location>
        <position position="230"/>
    </location>
</feature>
<dbReference type="STRING" id="149040.A0A132B7J8"/>
<dbReference type="InParanoid" id="A0A132B7J8"/>
<dbReference type="SUPFAM" id="SSF52266">
    <property type="entry name" value="SGNH hydrolase"/>
    <property type="match status" value="1"/>
</dbReference>
<dbReference type="InterPro" id="IPR037459">
    <property type="entry name" value="RhgT-like"/>
</dbReference>
<dbReference type="GeneID" id="28818187"/>
<keyword evidence="2" id="KW-0378">Hydrolase</keyword>
<reference evidence="2 3" key="1">
    <citation type="submission" date="2015-10" db="EMBL/GenBank/DDBJ databases">
        <title>Full genome of DAOMC 229536 Phialocephala scopiformis, a fungal endophyte of spruce producing the potent anti-insectan compound rugulosin.</title>
        <authorList>
            <consortium name="DOE Joint Genome Institute"/>
            <person name="Walker A.K."/>
            <person name="Frasz S.L."/>
            <person name="Seifert K.A."/>
            <person name="Miller J.D."/>
            <person name="Mondo S.J."/>
            <person name="Labutti K."/>
            <person name="Lipzen A."/>
            <person name="Dockter R."/>
            <person name="Kennedy M."/>
            <person name="Grigoriev I.V."/>
            <person name="Spatafora J.W."/>
        </authorList>
    </citation>
    <scope>NUCLEOTIDE SEQUENCE [LARGE SCALE GENOMIC DNA]</scope>
    <source>
        <strain evidence="2 3">CBS 120377</strain>
    </source>
</reference>
<keyword evidence="3" id="KW-1185">Reference proteome</keyword>
<dbReference type="KEGG" id="psco:LY89DRAFT_561468"/>
<name>A0A132B7J8_MOLSC</name>
<dbReference type="OrthoDB" id="5041285at2759"/>
<dbReference type="Pfam" id="PF13472">
    <property type="entry name" value="Lipase_GDSL_2"/>
    <property type="match status" value="1"/>
</dbReference>
<dbReference type="Proteomes" id="UP000070700">
    <property type="component" value="Unassembled WGS sequence"/>
</dbReference>